<comment type="cofactor">
    <cofactor evidence="1 8">
        <name>Mg(2+)</name>
        <dbReference type="ChEBI" id="CHEBI:18420"/>
    </cofactor>
</comment>
<dbReference type="Proteomes" id="UP001231924">
    <property type="component" value="Unassembled WGS sequence"/>
</dbReference>
<feature type="binding site" evidence="8">
    <location>
        <position position="100"/>
    </location>
    <ligand>
        <name>Mg(2+)</name>
        <dbReference type="ChEBI" id="CHEBI:18420"/>
    </ligand>
</feature>
<protein>
    <recommendedName>
        <fullName evidence="8">Ribonuclease VapC</fullName>
        <shortName evidence="8">RNase VapC</shortName>
        <ecNumber evidence="8">3.1.-.-</ecNumber>
    </recommendedName>
    <alternativeName>
        <fullName evidence="8">Toxin VapC</fullName>
    </alternativeName>
</protein>
<keyword evidence="8" id="KW-0800">Toxin</keyword>
<organism evidence="10 11">
    <name type="scientific">Actinomycetospora termitidis</name>
    <dbReference type="NCBI Taxonomy" id="3053470"/>
    <lineage>
        <taxon>Bacteria</taxon>
        <taxon>Bacillati</taxon>
        <taxon>Actinomycetota</taxon>
        <taxon>Actinomycetes</taxon>
        <taxon>Pseudonocardiales</taxon>
        <taxon>Pseudonocardiaceae</taxon>
        <taxon>Actinomycetospora</taxon>
    </lineage>
</organism>
<evidence type="ECO:0000256" key="2">
    <source>
        <dbReference type="ARBA" id="ARBA00022649"/>
    </source>
</evidence>
<evidence type="ECO:0000259" key="9">
    <source>
        <dbReference type="Pfam" id="PF01850"/>
    </source>
</evidence>
<keyword evidence="5 8" id="KW-0378">Hydrolase</keyword>
<dbReference type="PANTHER" id="PTHR33653:SF1">
    <property type="entry name" value="RIBONUCLEASE VAPC2"/>
    <property type="match status" value="1"/>
</dbReference>
<evidence type="ECO:0000313" key="10">
    <source>
        <dbReference type="EMBL" id="MDL5157014.1"/>
    </source>
</evidence>
<sequence length="132" mass="14543">MIVDSSAIVAVLQGEDDARLYHDALLAAGRGRMSAGTYVECSLVVDGRRDPVLSHQLDRYLRGMRVQIEPLTVDQARLARQAHREFGRGSGHPAKLNLGDCFAYALAKDADEPLLYKGDDFVHTDVRPAVPR</sequence>
<evidence type="ECO:0000256" key="7">
    <source>
        <dbReference type="ARBA" id="ARBA00038093"/>
    </source>
</evidence>
<keyword evidence="2 8" id="KW-1277">Toxin-antitoxin system</keyword>
<dbReference type="InterPro" id="IPR029060">
    <property type="entry name" value="PIN-like_dom_sf"/>
</dbReference>
<gene>
    <name evidence="8" type="primary">vapC</name>
    <name evidence="10" type="ORF">QRT03_13680</name>
</gene>
<dbReference type="Pfam" id="PF01850">
    <property type="entry name" value="PIN"/>
    <property type="match status" value="1"/>
</dbReference>
<name>A0ABT7M8K8_9PSEU</name>
<dbReference type="SUPFAM" id="SSF88723">
    <property type="entry name" value="PIN domain-like"/>
    <property type="match status" value="1"/>
</dbReference>
<dbReference type="InterPro" id="IPR022907">
    <property type="entry name" value="VapC_family"/>
</dbReference>
<dbReference type="Gene3D" id="3.40.50.1010">
    <property type="entry name" value="5'-nuclease"/>
    <property type="match status" value="1"/>
</dbReference>
<evidence type="ECO:0000256" key="3">
    <source>
        <dbReference type="ARBA" id="ARBA00022722"/>
    </source>
</evidence>
<evidence type="ECO:0000313" key="11">
    <source>
        <dbReference type="Proteomes" id="UP001231924"/>
    </source>
</evidence>
<comment type="similarity">
    <text evidence="7 8">Belongs to the PINc/VapC protein family.</text>
</comment>
<feature type="domain" description="PIN" evidence="9">
    <location>
        <begin position="1"/>
        <end position="125"/>
    </location>
</feature>
<dbReference type="HAMAP" id="MF_00265">
    <property type="entry name" value="VapC_Nob1"/>
    <property type="match status" value="1"/>
</dbReference>
<evidence type="ECO:0000256" key="8">
    <source>
        <dbReference type="HAMAP-Rule" id="MF_00265"/>
    </source>
</evidence>
<comment type="caution">
    <text evidence="10">The sequence shown here is derived from an EMBL/GenBank/DDBJ whole genome shotgun (WGS) entry which is preliminary data.</text>
</comment>
<evidence type="ECO:0000256" key="5">
    <source>
        <dbReference type="ARBA" id="ARBA00022801"/>
    </source>
</evidence>
<keyword evidence="4 8" id="KW-0479">Metal-binding</keyword>
<dbReference type="CDD" id="cd09871">
    <property type="entry name" value="PIN_MtVapC28-VapC30-like"/>
    <property type="match status" value="1"/>
</dbReference>
<dbReference type="InterPro" id="IPR050556">
    <property type="entry name" value="Type_II_TA_system_RNase"/>
</dbReference>
<comment type="function">
    <text evidence="8">Toxic component of a toxin-antitoxin (TA) system. An RNase.</text>
</comment>
<feature type="binding site" evidence="8">
    <location>
        <position position="4"/>
    </location>
    <ligand>
        <name>Mg(2+)</name>
        <dbReference type="ChEBI" id="CHEBI:18420"/>
    </ligand>
</feature>
<dbReference type="InterPro" id="IPR002716">
    <property type="entry name" value="PIN_dom"/>
</dbReference>
<reference evidence="10 11" key="1">
    <citation type="submission" date="2023-06" db="EMBL/GenBank/DDBJ databases">
        <title>Actinomycetospora Odt1-22.</title>
        <authorList>
            <person name="Supong K."/>
        </authorList>
    </citation>
    <scope>NUCLEOTIDE SEQUENCE [LARGE SCALE GENOMIC DNA]</scope>
    <source>
        <strain evidence="10 11">Odt1-22</strain>
    </source>
</reference>
<evidence type="ECO:0000256" key="4">
    <source>
        <dbReference type="ARBA" id="ARBA00022723"/>
    </source>
</evidence>
<evidence type="ECO:0000256" key="1">
    <source>
        <dbReference type="ARBA" id="ARBA00001946"/>
    </source>
</evidence>
<dbReference type="EMBL" id="JASVWF010000003">
    <property type="protein sequence ID" value="MDL5157014.1"/>
    <property type="molecule type" value="Genomic_DNA"/>
</dbReference>
<dbReference type="PANTHER" id="PTHR33653">
    <property type="entry name" value="RIBONUCLEASE VAPC2"/>
    <property type="match status" value="1"/>
</dbReference>
<proteinExistence type="inferred from homology"/>
<dbReference type="RefSeq" id="WP_286053421.1">
    <property type="nucleotide sequence ID" value="NZ_JASVWF010000003.1"/>
</dbReference>
<accession>A0ABT7M8K8</accession>
<dbReference type="EC" id="3.1.-.-" evidence="8"/>
<keyword evidence="3 8" id="KW-0540">Nuclease</keyword>
<keyword evidence="11" id="KW-1185">Reference proteome</keyword>
<keyword evidence="6 8" id="KW-0460">Magnesium</keyword>
<evidence type="ECO:0000256" key="6">
    <source>
        <dbReference type="ARBA" id="ARBA00022842"/>
    </source>
</evidence>